<evidence type="ECO:0000256" key="9">
    <source>
        <dbReference type="ARBA" id="ARBA00059018"/>
    </source>
</evidence>
<evidence type="ECO:0000256" key="8">
    <source>
        <dbReference type="ARBA" id="ARBA00023136"/>
    </source>
</evidence>
<evidence type="ECO:0000256" key="1">
    <source>
        <dbReference type="ARBA" id="ARBA00004651"/>
    </source>
</evidence>
<dbReference type="PRINTS" id="PR01755">
    <property type="entry name" value="SECFTRNLCASE"/>
</dbReference>
<evidence type="ECO:0000259" key="13">
    <source>
        <dbReference type="Pfam" id="PF02355"/>
    </source>
</evidence>
<feature type="domain" description="Protein export membrane protein SecD/SecF C-terminal" evidence="13">
    <location>
        <begin position="108"/>
        <end position="282"/>
    </location>
</feature>
<organism evidence="14 15">
    <name type="scientific">Peptoclostridium litorale DSM 5388</name>
    <dbReference type="NCBI Taxonomy" id="1121324"/>
    <lineage>
        <taxon>Bacteria</taxon>
        <taxon>Bacillati</taxon>
        <taxon>Bacillota</taxon>
        <taxon>Clostridia</taxon>
        <taxon>Peptostreptococcales</taxon>
        <taxon>Peptoclostridiaceae</taxon>
        <taxon>Peptoclostridium</taxon>
    </lineage>
</organism>
<dbReference type="InterPro" id="IPR048634">
    <property type="entry name" value="SecD_SecF_C"/>
</dbReference>
<dbReference type="InterPro" id="IPR022813">
    <property type="entry name" value="SecD/SecF_arch_bac"/>
</dbReference>
<evidence type="ECO:0000256" key="11">
    <source>
        <dbReference type="ARBA" id="ARBA00061053"/>
    </source>
</evidence>
<dbReference type="OrthoDB" id="9805019at2"/>
<dbReference type="eggNOG" id="COG0341">
    <property type="taxonomic scope" value="Bacteria"/>
</dbReference>
<dbReference type="HAMAP" id="MF_01464_B">
    <property type="entry name" value="SecF_B"/>
    <property type="match status" value="1"/>
</dbReference>
<accession>A0A069RGD7</accession>
<dbReference type="PANTHER" id="PTHR30081:SF8">
    <property type="entry name" value="PROTEIN TRANSLOCASE SUBUNIT SECF"/>
    <property type="match status" value="1"/>
</dbReference>
<comment type="subunit">
    <text evidence="12">Forms a complex with SecD. Part of the essential Sec protein translocation apparatus which comprises SecA, SecYEG and auxiliary proteins SecDF. Other proteins may also be involved.</text>
</comment>
<dbReference type="InterPro" id="IPR022646">
    <property type="entry name" value="SecD/SecF_CS"/>
</dbReference>
<dbReference type="FunFam" id="1.20.1640.10:FF:000024">
    <property type="entry name" value="Multifunctional fusion protein"/>
    <property type="match status" value="1"/>
</dbReference>
<evidence type="ECO:0000256" key="7">
    <source>
        <dbReference type="ARBA" id="ARBA00023010"/>
    </source>
</evidence>
<dbReference type="EMBL" id="JJMM01000005">
    <property type="protein sequence ID" value="KDR96089.1"/>
    <property type="molecule type" value="Genomic_DNA"/>
</dbReference>
<dbReference type="RefSeq" id="WP_038262681.1">
    <property type="nucleotide sequence ID" value="NZ_FSRH01000007.1"/>
</dbReference>
<dbReference type="InterPro" id="IPR055344">
    <property type="entry name" value="SecD_SecF_C_bact"/>
</dbReference>
<evidence type="ECO:0000256" key="3">
    <source>
        <dbReference type="ARBA" id="ARBA00022475"/>
    </source>
</evidence>
<evidence type="ECO:0000256" key="4">
    <source>
        <dbReference type="ARBA" id="ARBA00022692"/>
    </source>
</evidence>
<dbReference type="AlphaFoldDB" id="A0A069RGD7"/>
<name>A0A069RGD7_PEPLI</name>
<feature type="transmembrane region" description="Helical" evidence="12">
    <location>
        <begin position="9"/>
        <end position="34"/>
    </location>
</feature>
<dbReference type="GO" id="GO:0005886">
    <property type="term" value="C:plasma membrane"/>
    <property type="evidence" value="ECO:0007669"/>
    <property type="project" value="UniProtKB-SubCell"/>
</dbReference>
<evidence type="ECO:0000313" key="15">
    <source>
        <dbReference type="Proteomes" id="UP000027946"/>
    </source>
</evidence>
<dbReference type="Pfam" id="PF07549">
    <property type="entry name" value="Sec_GG"/>
    <property type="match status" value="1"/>
</dbReference>
<reference evidence="14 15" key="1">
    <citation type="submission" date="2014-03" db="EMBL/GenBank/DDBJ databases">
        <title>Genome sequence of Clostridium litorale W6, DSM 5388.</title>
        <authorList>
            <person name="Poehlein A."/>
            <person name="Jagirdar A."/>
            <person name="Khonsari B."/>
            <person name="Chibani C.M."/>
            <person name="Gutierrez Gutierrez D.A."/>
            <person name="Davydova E."/>
            <person name="Alghaithi H.S."/>
            <person name="Nair K.P."/>
            <person name="Dhamotharan K."/>
            <person name="Chandran L."/>
            <person name="G W."/>
            <person name="Daniel R."/>
        </authorList>
    </citation>
    <scope>NUCLEOTIDE SEQUENCE [LARGE SCALE GENOMIC DNA]</scope>
    <source>
        <strain evidence="14 15">W6</strain>
    </source>
</reference>
<evidence type="ECO:0000256" key="6">
    <source>
        <dbReference type="ARBA" id="ARBA00022989"/>
    </source>
</evidence>
<keyword evidence="2 12" id="KW-0813">Transport</keyword>
<evidence type="ECO:0000256" key="12">
    <source>
        <dbReference type="HAMAP-Rule" id="MF_01464"/>
    </source>
</evidence>
<evidence type="ECO:0000256" key="5">
    <source>
        <dbReference type="ARBA" id="ARBA00022927"/>
    </source>
</evidence>
<keyword evidence="4 12" id="KW-0812">Transmembrane</keyword>
<dbReference type="GO" id="GO:0065002">
    <property type="term" value="P:intracellular protein transmembrane transport"/>
    <property type="evidence" value="ECO:0007669"/>
    <property type="project" value="UniProtKB-UniRule"/>
</dbReference>
<comment type="similarity">
    <text evidence="11">In the N-terminal section; belongs to the SecD/SecF family. SecD subfamily.</text>
</comment>
<dbReference type="NCBIfam" id="TIGR00916">
    <property type="entry name" value="2A0604s01"/>
    <property type="match status" value="1"/>
</dbReference>
<comment type="caution">
    <text evidence="14">The sequence shown here is derived from an EMBL/GenBank/DDBJ whole genome shotgun (WGS) entry which is preliminary data.</text>
</comment>
<feature type="transmembrane region" description="Helical" evidence="12">
    <location>
        <begin position="178"/>
        <end position="199"/>
    </location>
</feature>
<dbReference type="InterPro" id="IPR005665">
    <property type="entry name" value="SecF_bac"/>
</dbReference>
<dbReference type="Pfam" id="PF02355">
    <property type="entry name" value="SecD_SecF_C"/>
    <property type="match status" value="1"/>
</dbReference>
<dbReference type="PANTHER" id="PTHR30081">
    <property type="entry name" value="PROTEIN-EXPORT MEMBRANE PROTEIN SEC"/>
    <property type="match status" value="1"/>
</dbReference>
<dbReference type="InterPro" id="IPR022645">
    <property type="entry name" value="SecD/SecF_bac"/>
</dbReference>
<dbReference type="GO" id="GO:0043952">
    <property type="term" value="P:protein transport by the Sec complex"/>
    <property type="evidence" value="ECO:0007669"/>
    <property type="project" value="UniProtKB-UniRule"/>
</dbReference>
<dbReference type="GO" id="GO:0015450">
    <property type="term" value="F:protein-transporting ATPase activity"/>
    <property type="evidence" value="ECO:0007669"/>
    <property type="project" value="InterPro"/>
</dbReference>
<comment type="subcellular location">
    <subcellularLocation>
        <location evidence="1 12">Cell membrane</location>
        <topology evidence="1 12">Multi-pass membrane protein</topology>
    </subcellularLocation>
</comment>
<dbReference type="Proteomes" id="UP000027946">
    <property type="component" value="Unassembled WGS sequence"/>
</dbReference>
<protein>
    <recommendedName>
        <fullName evidence="12">Protein-export membrane protein SecF</fullName>
    </recommendedName>
</protein>
<gene>
    <name evidence="12 14" type="primary">secF</name>
    <name evidence="14" type="ORF">CLIT_5c01010</name>
</gene>
<dbReference type="Gene3D" id="1.20.1640.10">
    <property type="entry name" value="Multidrug efflux transporter AcrB transmembrane domain"/>
    <property type="match status" value="1"/>
</dbReference>
<keyword evidence="3 12" id="KW-1003">Cell membrane</keyword>
<proteinExistence type="inferred from homology"/>
<feature type="transmembrane region" description="Helical" evidence="12">
    <location>
        <begin position="127"/>
        <end position="144"/>
    </location>
</feature>
<keyword evidence="7 12" id="KW-0811">Translocation</keyword>
<sequence>MNIIGRKKIWFAFSSLIIIAGLVMMMISGLNYGIDFTGGTVMEINLHKDVPNKEIRLITDSVDPNISINKIGEGKETVQIKTKKDMDNKARTELFNQFKEKYSLVEDDLVKAEQIGPSIGNEIRNKAVISVAIATVGMLIYISFRFEFSYGVAAVLALVHDVLVVLSFYAIFKIPVNSPFIAGMLTVVGYSINDTIVIFDRIRENMKTMKGKDFAGLADGSIKQTIVRSLNTSLTTLVAITALYVVGVESIKDFTLPLIAGIATGTYSSIFIASPIWVILKEKKIS</sequence>
<feature type="transmembrane region" description="Helical" evidence="12">
    <location>
        <begin position="230"/>
        <end position="248"/>
    </location>
</feature>
<evidence type="ECO:0000256" key="10">
    <source>
        <dbReference type="ARBA" id="ARBA00060856"/>
    </source>
</evidence>
<dbReference type="NCBIfam" id="TIGR00966">
    <property type="entry name" value="transloc_SecF"/>
    <property type="match status" value="1"/>
</dbReference>
<comment type="similarity">
    <text evidence="12">Belongs to the SecD/SecF family. SecF subfamily.</text>
</comment>
<evidence type="ECO:0000313" key="14">
    <source>
        <dbReference type="EMBL" id="KDR96089.1"/>
    </source>
</evidence>
<keyword evidence="6 12" id="KW-1133">Transmembrane helix</keyword>
<keyword evidence="8 12" id="KW-0472">Membrane</keyword>
<dbReference type="STRING" id="1121324.CLIT_5c01010"/>
<comment type="similarity">
    <text evidence="10">In the C-terminal section; belongs to the SecD/SecF family. SecF subfamily.</text>
</comment>
<feature type="transmembrane region" description="Helical" evidence="12">
    <location>
        <begin position="151"/>
        <end position="172"/>
    </location>
</feature>
<dbReference type="GO" id="GO:0006605">
    <property type="term" value="P:protein targeting"/>
    <property type="evidence" value="ECO:0007669"/>
    <property type="project" value="UniProtKB-UniRule"/>
</dbReference>
<feature type="transmembrane region" description="Helical" evidence="12">
    <location>
        <begin position="254"/>
        <end position="280"/>
    </location>
</feature>
<comment type="function">
    <text evidence="9 12">Part of the Sec protein translocase complex. Interacts with the SecYEG preprotein conducting channel. SecDF uses the proton motive force (PMF) to complete protein translocation after the ATP-dependent function of SecA.</text>
</comment>
<keyword evidence="5 12" id="KW-0653">Protein transport</keyword>
<evidence type="ECO:0000256" key="2">
    <source>
        <dbReference type="ARBA" id="ARBA00022448"/>
    </source>
</evidence>
<dbReference type="SUPFAM" id="SSF82866">
    <property type="entry name" value="Multidrug efflux transporter AcrB transmembrane domain"/>
    <property type="match status" value="1"/>
</dbReference>
<keyword evidence="15" id="KW-1185">Reference proteome</keyword>